<dbReference type="AlphaFoldDB" id="A0A9K3GJ07"/>
<dbReference type="PANTHER" id="PTHR12083">
    <property type="entry name" value="BIFUNCTIONAL POLYNUCLEOTIDE PHOSPHATASE/KINASE"/>
    <property type="match status" value="1"/>
</dbReference>
<dbReference type="GO" id="GO:0046403">
    <property type="term" value="F:polynucleotide 3'-phosphatase activity"/>
    <property type="evidence" value="ECO:0007669"/>
    <property type="project" value="TreeGrafter"/>
</dbReference>
<dbReference type="InterPro" id="IPR027417">
    <property type="entry name" value="P-loop_NTPase"/>
</dbReference>
<dbReference type="Proteomes" id="UP000265618">
    <property type="component" value="Unassembled WGS sequence"/>
</dbReference>
<dbReference type="SUPFAM" id="SSF90229">
    <property type="entry name" value="CCCH zinc finger"/>
    <property type="match status" value="1"/>
</dbReference>
<evidence type="ECO:0000259" key="6">
    <source>
        <dbReference type="PROSITE" id="PS50103"/>
    </source>
</evidence>
<reference evidence="7 8" key="1">
    <citation type="journal article" date="2018" name="PLoS ONE">
        <title>The draft genome of Kipferlia bialata reveals reductive genome evolution in fornicate parasites.</title>
        <authorList>
            <person name="Tanifuji G."/>
            <person name="Takabayashi S."/>
            <person name="Kume K."/>
            <person name="Takagi M."/>
            <person name="Nakayama T."/>
            <person name="Kamikawa R."/>
            <person name="Inagaki Y."/>
            <person name="Hashimoto T."/>
        </authorList>
    </citation>
    <scope>NUCLEOTIDE SEQUENCE [LARGE SCALE GENOMIC DNA]</scope>
    <source>
        <strain evidence="7">NY0173</strain>
    </source>
</reference>
<feature type="region of interest" description="Disordered" evidence="5">
    <location>
        <begin position="472"/>
        <end position="493"/>
    </location>
</feature>
<dbReference type="SUPFAM" id="SSF52540">
    <property type="entry name" value="P-loop containing nucleoside triphosphate hydrolases"/>
    <property type="match status" value="1"/>
</dbReference>
<dbReference type="InterPro" id="IPR036855">
    <property type="entry name" value="Znf_CCCH_sf"/>
</dbReference>
<dbReference type="PANTHER" id="PTHR12083:SF9">
    <property type="entry name" value="BIFUNCTIONAL POLYNUCLEOTIDE PHOSPHATASE_KINASE"/>
    <property type="match status" value="1"/>
</dbReference>
<keyword evidence="3 4" id="KW-0862">Zinc</keyword>
<protein>
    <recommendedName>
        <fullName evidence="6">C3H1-type domain-containing protein</fullName>
    </recommendedName>
</protein>
<sequence length="603" mass="67303">MEPGVSQTLGRLDADFNPWFGGEGSTKGKKIRRPQGTVRQAREVIMRASSGSLSVVPVVRGRGSGRMGGHMERAGREIGEALATGGTRGATSNEGRKQGERERDARFVLRPEVPRDTPEERDRAALMVFKREREKEARIKAPPKYKTISNRICRFYLEGRCHYGDECKDIHPQDITPWQVPLYTPPQSVWTAPPAVEEERETVVESTPDTPLFQVSPLDEALLVSLGAQGCGYTEDLEGEGCDGDTTRTETQKEVEREREIVPDVKEEVVLPEPVTEVRHETEPKPKKRPCLDVANLPESFFTEHGPIIDSRGREIHHAAGYILPMPEGVPPITPQEVVVFVGLPGSGKSTLFRDRYEGRGYVRVNQDELGSRKSCERMASRALKAGRSVVIDRCNFDRSQRAHWVRLAEDRQDAHPAKYSGASVSGTVPLPPSFPPSLLVGEQRRMRENEVILGREIEMLRHRQMEARLERLSLEGQEGEREEPTASAATSVRPVSVPVPLVKCVWLTTDLDTASCLNTHRARGGGRLVPETAIRGMHSQFEKPTLAEGFDHVEKISIASSVQSLPDVSKALEKMKRERERRARYRHTNSRNGGGSNRQPAH</sequence>
<feature type="domain" description="C3H1-type" evidence="6">
    <location>
        <begin position="147"/>
        <end position="174"/>
    </location>
</feature>
<accession>A0A9K3GJ07</accession>
<dbReference type="GO" id="GO:0006281">
    <property type="term" value="P:DNA repair"/>
    <property type="evidence" value="ECO:0007669"/>
    <property type="project" value="TreeGrafter"/>
</dbReference>
<keyword evidence="2 4" id="KW-0863">Zinc-finger</keyword>
<feature type="compositionally biased region" description="Basic and acidic residues" evidence="5">
    <location>
        <begin position="472"/>
        <end position="485"/>
    </location>
</feature>
<dbReference type="Pfam" id="PF13671">
    <property type="entry name" value="AAA_33"/>
    <property type="match status" value="1"/>
</dbReference>
<evidence type="ECO:0000313" key="7">
    <source>
        <dbReference type="EMBL" id="GIQ83981.1"/>
    </source>
</evidence>
<dbReference type="GO" id="GO:0008270">
    <property type="term" value="F:zinc ion binding"/>
    <property type="evidence" value="ECO:0007669"/>
    <property type="project" value="UniProtKB-KW"/>
</dbReference>
<evidence type="ECO:0000256" key="1">
    <source>
        <dbReference type="ARBA" id="ARBA00022723"/>
    </source>
</evidence>
<dbReference type="Gene3D" id="3.40.50.300">
    <property type="entry name" value="P-loop containing nucleotide triphosphate hydrolases"/>
    <property type="match status" value="1"/>
</dbReference>
<dbReference type="Pfam" id="PF00642">
    <property type="entry name" value="zf-CCCH"/>
    <property type="match status" value="1"/>
</dbReference>
<feature type="region of interest" description="Disordered" evidence="5">
    <location>
        <begin position="81"/>
        <end position="104"/>
    </location>
</feature>
<evidence type="ECO:0000256" key="5">
    <source>
        <dbReference type="SAM" id="MobiDB-lite"/>
    </source>
</evidence>
<proteinExistence type="predicted"/>
<dbReference type="GO" id="GO:0003690">
    <property type="term" value="F:double-stranded DNA binding"/>
    <property type="evidence" value="ECO:0007669"/>
    <property type="project" value="TreeGrafter"/>
</dbReference>
<dbReference type="OrthoDB" id="3512845at2759"/>
<keyword evidence="8" id="KW-1185">Reference proteome</keyword>
<dbReference type="PROSITE" id="PS50103">
    <property type="entry name" value="ZF_C3H1"/>
    <property type="match status" value="1"/>
</dbReference>
<evidence type="ECO:0000313" key="8">
    <source>
        <dbReference type="Proteomes" id="UP000265618"/>
    </source>
</evidence>
<dbReference type="InterPro" id="IPR000571">
    <property type="entry name" value="Znf_CCCH"/>
</dbReference>
<feature type="zinc finger region" description="C3H1-type" evidence="4">
    <location>
        <begin position="147"/>
        <end position="174"/>
    </location>
</feature>
<dbReference type="Gene3D" id="4.10.1000.10">
    <property type="entry name" value="Zinc finger, CCCH-type"/>
    <property type="match status" value="1"/>
</dbReference>
<name>A0A9K3GJ07_9EUKA</name>
<comment type="caution">
    <text evidence="7">The sequence shown here is derived from an EMBL/GenBank/DDBJ whole genome shotgun (WGS) entry which is preliminary data.</text>
</comment>
<keyword evidence="1 4" id="KW-0479">Metal-binding</keyword>
<organism evidence="7 8">
    <name type="scientific">Kipferlia bialata</name>
    <dbReference type="NCBI Taxonomy" id="797122"/>
    <lineage>
        <taxon>Eukaryota</taxon>
        <taxon>Metamonada</taxon>
        <taxon>Carpediemonas-like organisms</taxon>
        <taxon>Kipferlia</taxon>
    </lineage>
</organism>
<feature type="compositionally biased region" description="Basic and acidic residues" evidence="5">
    <location>
        <begin position="94"/>
        <end position="104"/>
    </location>
</feature>
<feature type="region of interest" description="Disordered" evidence="5">
    <location>
        <begin position="1"/>
        <end position="37"/>
    </location>
</feature>
<evidence type="ECO:0000256" key="4">
    <source>
        <dbReference type="PROSITE-ProRule" id="PRU00723"/>
    </source>
</evidence>
<dbReference type="GO" id="GO:0046404">
    <property type="term" value="F:ATP-dependent polydeoxyribonucleotide 5'-hydroxyl-kinase activity"/>
    <property type="evidence" value="ECO:0007669"/>
    <property type="project" value="TreeGrafter"/>
</dbReference>
<feature type="region of interest" description="Disordered" evidence="5">
    <location>
        <begin position="576"/>
        <end position="603"/>
    </location>
</feature>
<evidence type="ECO:0000256" key="3">
    <source>
        <dbReference type="ARBA" id="ARBA00022833"/>
    </source>
</evidence>
<evidence type="ECO:0000256" key="2">
    <source>
        <dbReference type="ARBA" id="ARBA00022771"/>
    </source>
</evidence>
<dbReference type="EMBL" id="BDIP01001257">
    <property type="protein sequence ID" value="GIQ83981.1"/>
    <property type="molecule type" value="Genomic_DNA"/>
</dbReference>
<dbReference type="SMART" id="SM00356">
    <property type="entry name" value="ZnF_C3H1"/>
    <property type="match status" value="1"/>
</dbReference>
<gene>
    <name evidence="7" type="ORF">KIPB_005391</name>
</gene>